<proteinExistence type="predicted"/>
<feature type="signal peptide" evidence="1">
    <location>
        <begin position="1"/>
        <end position="23"/>
    </location>
</feature>
<organism evidence="3 4">
    <name type="scientific">Massilia mucilaginosa</name>
    <dbReference type="NCBI Taxonomy" id="2609282"/>
    <lineage>
        <taxon>Bacteria</taxon>
        <taxon>Pseudomonadati</taxon>
        <taxon>Pseudomonadota</taxon>
        <taxon>Betaproteobacteria</taxon>
        <taxon>Burkholderiales</taxon>
        <taxon>Oxalobacteraceae</taxon>
        <taxon>Telluria group</taxon>
        <taxon>Massilia</taxon>
    </lineage>
</organism>
<accession>A0ABX0P0W4</accession>
<evidence type="ECO:0000313" key="4">
    <source>
        <dbReference type="Proteomes" id="UP000609726"/>
    </source>
</evidence>
<comment type="caution">
    <text evidence="3">The sequence shown here is derived from an EMBL/GenBank/DDBJ whole genome shotgun (WGS) entry which is preliminary data.</text>
</comment>
<dbReference type="RefSeq" id="WP_166881623.1">
    <property type="nucleotide sequence ID" value="NZ_WHJH01000056.1"/>
</dbReference>
<dbReference type="PROSITE" id="PS51257">
    <property type="entry name" value="PROKAR_LIPOPROTEIN"/>
    <property type="match status" value="1"/>
</dbReference>
<feature type="chain" id="PRO_5047229352" evidence="1">
    <location>
        <begin position="24"/>
        <end position="318"/>
    </location>
</feature>
<dbReference type="PANTHER" id="PTHR31157:SF1">
    <property type="entry name" value="SCP DOMAIN-CONTAINING PROTEIN"/>
    <property type="match status" value="1"/>
</dbReference>
<dbReference type="SUPFAM" id="SSF55797">
    <property type="entry name" value="PR-1-like"/>
    <property type="match status" value="1"/>
</dbReference>
<evidence type="ECO:0000259" key="2">
    <source>
        <dbReference type="Pfam" id="PF00188"/>
    </source>
</evidence>
<dbReference type="CDD" id="cd05379">
    <property type="entry name" value="CAP_bacterial"/>
    <property type="match status" value="1"/>
</dbReference>
<gene>
    <name evidence="3" type="ORF">F2P45_28560</name>
</gene>
<dbReference type="Proteomes" id="UP000609726">
    <property type="component" value="Unassembled WGS sequence"/>
</dbReference>
<keyword evidence="4" id="KW-1185">Reference proteome</keyword>
<protein>
    <submittedName>
        <fullName evidence="3">CAP domain-containing protein</fullName>
    </submittedName>
</protein>
<feature type="domain" description="SCP" evidence="2">
    <location>
        <begin position="64"/>
        <end position="189"/>
    </location>
</feature>
<reference evidence="3 4" key="1">
    <citation type="submission" date="2019-10" db="EMBL/GenBank/DDBJ databases">
        <title>Taxonomy of Antarctic Massilia spp.: description of Massilia rubra sp. nov., Massilia aquatica sp. nov., Massilia mucilaginosa sp. nov., Massilia frigida sp. nov. isolated from streams, lakes and regoliths.</title>
        <authorList>
            <person name="Holochova P."/>
            <person name="Sedlacek I."/>
            <person name="Kralova S."/>
            <person name="Maslanova I."/>
            <person name="Busse H.-J."/>
            <person name="Stankova E."/>
            <person name="Vrbovska V."/>
            <person name="Kovarovic V."/>
            <person name="Bartak M."/>
            <person name="Svec P."/>
            <person name="Pantucek R."/>
        </authorList>
    </citation>
    <scope>NUCLEOTIDE SEQUENCE [LARGE SCALE GENOMIC DNA]</scope>
    <source>
        <strain evidence="3 4">CCM 8733</strain>
    </source>
</reference>
<dbReference type="InterPro" id="IPR014044">
    <property type="entry name" value="CAP_dom"/>
</dbReference>
<evidence type="ECO:0000256" key="1">
    <source>
        <dbReference type="SAM" id="SignalP"/>
    </source>
</evidence>
<evidence type="ECO:0000313" key="3">
    <source>
        <dbReference type="EMBL" id="NHZ92931.1"/>
    </source>
</evidence>
<dbReference type="InterPro" id="IPR035940">
    <property type="entry name" value="CAP_sf"/>
</dbReference>
<sequence length="318" mass="33567">MNGFQRSNMAAALSCALLLSACGGDGDNGGNQPTPTQSTASAALAQVPGAPLATNNTAIDGLNWINFRRTQIGMPTLARNPSIDRAAQGHSDYQKINNKVTHDQASGAAGFTGAQLSDRLTGAGYLFAPAERAYGEVISATSNASGFYMAEELITAIYHRFVMFEPKFKEIGTGAAANASGYIYFTSNFTANNGFGQGMGRGNIATWPGDGQTGVTPNFFSNYEEPDPVENLNEVGYPISVHADLDATLTVHSFTVRPRGGALLDVKLLKLGVDSHTPKSAAAIIPLTVLAARTVYEVNFSGTIDNVPLTKTWTFTSK</sequence>
<name>A0ABX0P0W4_9BURK</name>
<keyword evidence="1" id="KW-0732">Signal</keyword>
<dbReference type="Pfam" id="PF00188">
    <property type="entry name" value="CAP"/>
    <property type="match status" value="1"/>
</dbReference>
<dbReference type="EMBL" id="WHJH01000056">
    <property type="protein sequence ID" value="NHZ92931.1"/>
    <property type="molecule type" value="Genomic_DNA"/>
</dbReference>
<dbReference type="PANTHER" id="PTHR31157">
    <property type="entry name" value="SCP DOMAIN-CONTAINING PROTEIN"/>
    <property type="match status" value="1"/>
</dbReference>
<dbReference type="Gene3D" id="3.40.33.10">
    <property type="entry name" value="CAP"/>
    <property type="match status" value="1"/>
</dbReference>